<evidence type="ECO:0000256" key="6">
    <source>
        <dbReference type="ARBA" id="ARBA00023163"/>
    </source>
</evidence>
<dbReference type="HOGENOM" id="CLU_2232220_0_0_7"/>
<evidence type="ECO:0000256" key="4">
    <source>
        <dbReference type="ARBA" id="ARBA00022795"/>
    </source>
</evidence>
<keyword evidence="3" id="KW-0678">Repressor</keyword>
<name>E1QJF9_DESB2</name>
<evidence type="ECO:0000256" key="9">
    <source>
        <dbReference type="SAM" id="MobiDB-lite"/>
    </source>
</evidence>
<dbReference type="NCBIfam" id="TIGR03824">
    <property type="entry name" value="FlgM_jcvi"/>
    <property type="match status" value="1"/>
</dbReference>
<dbReference type="OrthoDB" id="5421137at2"/>
<evidence type="ECO:0000256" key="1">
    <source>
        <dbReference type="ARBA" id="ARBA00005322"/>
    </source>
</evidence>
<accession>E1QJF9</accession>
<dbReference type="InterPro" id="IPR031316">
    <property type="entry name" value="FlgM_C"/>
</dbReference>
<comment type="similarity">
    <text evidence="1">Belongs to the FlgM family.</text>
</comment>
<reference evidence="11 12" key="1">
    <citation type="journal article" date="2010" name="Stand. Genomic Sci.">
        <title>Complete genome sequence of Desulfarculus baarsii type strain (2st14).</title>
        <authorList>
            <person name="Sun H."/>
            <person name="Spring S."/>
            <person name="Lapidus A."/>
            <person name="Davenport K."/>
            <person name="Del Rio T.G."/>
            <person name="Tice H."/>
            <person name="Nolan M."/>
            <person name="Copeland A."/>
            <person name="Cheng J.F."/>
            <person name="Lucas S."/>
            <person name="Tapia R."/>
            <person name="Goodwin L."/>
            <person name="Pitluck S."/>
            <person name="Ivanova N."/>
            <person name="Pagani I."/>
            <person name="Mavromatis K."/>
            <person name="Ovchinnikova G."/>
            <person name="Pati A."/>
            <person name="Chen A."/>
            <person name="Palaniappan K."/>
            <person name="Hauser L."/>
            <person name="Chang Y.J."/>
            <person name="Jeffries C.D."/>
            <person name="Detter J.C."/>
            <person name="Han C."/>
            <person name="Rohde M."/>
            <person name="Brambilla E."/>
            <person name="Goker M."/>
            <person name="Woyke T."/>
            <person name="Bristow J."/>
            <person name="Eisen J.A."/>
            <person name="Markowitz V."/>
            <person name="Hugenholtz P."/>
            <person name="Kyrpides N.C."/>
            <person name="Klenk H.P."/>
            <person name="Land M."/>
        </authorList>
    </citation>
    <scope>NUCLEOTIDE SEQUENCE [LARGE SCALE GENOMIC DNA]</scope>
    <source>
        <strain evidence="12">ATCC 33931 / DSM 2075 / LMG 7858 / VKM B-1802 / 2st14</strain>
    </source>
</reference>
<dbReference type="KEGG" id="dbr:Deba_2340"/>
<comment type="function">
    <text evidence="7">Responsible for the coupling of flagellin expression to flagellar assembly by preventing expression of the flagellin genes when a component of the middle class of proteins is defective. It negatively regulates flagellar genes by inhibiting the activity of FliA by directly binding to FliA.</text>
</comment>
<dbReference type="STRING" id="644282.Deba_2340"/>
<dbReference type="GO" id="GO:0045892">
    <property type="term" value="P:negative regulation of DNA-templated transcription"/>
    <property type="evidence" value="ECO:0007669"/>
    <property type="project" value="InterPro"/>
</dbReference>
<feature type="region of interest" description="Disordered" evidence="9">
    <location>
        <begin position="14"/>
        <end position="42"/>
    </location>
</feature>
<dbReference type="Proteomes" id="UP000009047">
    <property type="component" value="Chromosome"/>
</dbReference>
<keyword evidence="4" id="KW-1005">Bacterial flagellum biogenesis</keyword>
<dbReference type="InterPro" id="IPR007412">
    <property type="entry name" value="FlgM"/>
</dbReference>
<evidence type="ECO:0000256" key="5">
    <source>
        <dbReference type="ARBA" id="ARBA00023015"/>
    </source>
</evidence>
<dbReference type="GO" id="GO:0044781">
    <property type="term" value="P:bacterial-type flagellum organization"/>
    <property type="evidence" value="ECO:0007669"/>
    <property type="project" value="UniProtKB-KW"/>
</dbReference>
<dbReference type="SUPFAM" id="SSF101498">
    <property type="entry name" value="Anti-sigma factor FlgM"/>
    <property type="match status" value="1"/>
</dbReference>
<evidence type="ECO:0000256" key="8">
    <source>
        <dbReference type="ARBA" id="ARBA00030117"/>
    </source>
</evidence>
<keyword evidence="5" id="KW-0805">Transcription regulation</keyword>
<dbReference type="RefSeq" id="WP_013259141.1">
    <property type="nucleotide sequence ID" value="NC_014365.1"/>
</dbReference>
<keyword evidence="6" id="KW-0804">Transcription</keyword>
<evidence type="ECO:0000313" key="11">
    <source>
        <dbReference type="EMBL" id="ADK85702.1"/>
    </source>
</evidence>
<dbReference type="EMBL" id="CP002085">
    <property type="protein sequence ID" value="ADK85702.1"/>
    <property type="molecule type" value="Genomic_DNA"/>
</dbReference>
<feature type="compositionally biased region" description="Low complexity" evidence="9">
    <location>
        <begin position="30"/>
        <end position="42"/>
    </location>
</feature>
<feature type="domain" description="Anti-sigma-28 factor FlgM C-terminal" evidence="10">
    <location>
        <begin position="44"/>
        <end position="97"/>
    </location>
</feature>
<dbReference type="InterPro" id="IPR035890">
    <property type="entry name" value="Anti-sigma-28_factor_FlgM_sf"/>
</dbReference>
<dbReference type="Pfam" id="PF04316">
    <property type="entry name" value="FlgM"/>
    <property type="match status" value="1"/>
</dbReference>
<evidence type="ECO:0000256" key="3">
    <source>
        <dbReference type="ARBA" id="ARBA00022491"/>
    </source>
</evidence>
<evidence type="ECO:0000313" key="12">
    <source>
        <dbReference type="Proteomes" id="UP000009047"/>
    </source>
</evidence>
<evidence type="ECO:0000256" key="7">
    <source>
        <dbReference type="ARBA" id="ARBA00024739"/>
    </source>
</evidence>
<evidence type="ECO:0000256" key="2">
    <source>
        <dbReference type="ARBA" id="ARBA00017823"/>
    </source>
</evidence>
<dbReference type="AlphaFoldDB" id="E1QJF9"/>
<evidence type="ECO:0000259" key="10">
    <source>
        <dbReference type="Pfam" id="PF04316"/>
    </source>
</evidence>
<proteinExistence type="inferred from homology"/>
<keyword evidence="12" id="KW-1185">Reference proteome</keyword>
<protein>
    <recommendedName>
        <fullName evidence="2">Negative regulator of flagellin synthesis</fullName>
    </recommendedName>
    <alternativeName>
        <fullName evidence="8">Anti-sigma-28 factor</fullName>
    </alternativeName>
</protein>
<organism evidence="11 12">
    <name type="scientific">Desulfarculus baarsii (strain ATCC 33931 / DSM 2075 / LMG 7858 / VKM B-1802 / 2st14)</name>
    <dbReference type="NCBI Taxonomy" id="644282"/>
    <lineage>
        <taxon>Bacteria</taxon>
        <taxon>Pseudomonadati</taxon>
        <taxon>Thermodesulfobacteriota</taxon>
        <taxon>Desulfarculia</taxon>
        <taxon>Desulfarculales</taxon>
        <taxon>Desulfarculaceae</taxon>
        <taxon>Desulfarculus</taxon>
    </lineage>
</organism>
<sequence>MLIKDTLGVRDKALEGRDGSSRVGKSGAKVTSASVTDSASAAEDTVALSNRSKELARAHEAVVNAPDVRRQKIEELKRQVANNEYQVNAEQVAHRMIVDFLGELV</sequence>
<dbReference type="eggNOG" id="COG2747">
    <property type="taxonomic scope" value="Bacteria"/>
</dbReference>
<gene>
    <name evidence="11" type="ordered locus">Deba_2340</name>
</gene>